<organism evidence="14 15">
    <name type="scientific">Rhynchospora tenuis</name>
    <dbReference type="NCBI Taxonomy" id="198213"/>
    <lineage>
        <taxon>Eukaryota</taxon>
        <taxon>Viridiplantae</taxon>
        <taxon>Streptophyta</taxon>
        <taxon>Embryophyta</taxon>
        <taxon>Tracheophyta</taxon>
        <taxon>Spermatophyta</taxon>
        <taxon>Magnoliopsida</taxon>
        <taxon>Liliopsida</taxon>
        <taxon>Poales</taxon>
        <taxon>Cyperaceae</taxon>
        <taxon>Cyperoideae</taxon>
        <taxon>Rhynchosporeae</taxon>
        <taxon>Rhynchospora</taxon>
    </lineage>
</organism>
<proteinExistence type="inferred from homology"/>
<dbReference type="Pfam" id="PF00069">
    <property type="entry name" value="Pkinase"/>
    <property type="match status" value="1"/>
</dbReference>
<evidence type="ECO:0000256" key="6">
    <source>
        <dbReference type="ARBA" id="ARBA00022741"/>
    </source>
</evidence>
<evidence type="ECO:0000313" key="15">
    <source>
        <dbReference type="Proteomes" id="UP001210211"/>
    </source>
</evidence>
<dbReference type="FunFam" id="3.30.200.20:FF:000043">
    <property type="entry name" value="Wall-associated receptor kinase 2"/>
    <property type="match status" value="1"/>
</dbReference>
<keyword evidence="5" id="KW-0732">Signal</keyword>
<evidence type="ECO:0000256" key="1">
    <source>
        <dbReference type="ARBA" id="ARBA00004479"/>
    </source>
</evidence>
<dbReference type="InterPro" id="IPR011009">
    <property type="entry name" value="Kinase-like_dom_sf"/>
</dbReference>
<comment type="subcellular location">
    <subcellularLocation>
        <location evidence="1">Membrane</location>
        <topology evidence="1">Single-pass type I membrane protein</topology>
    </subcellularLocation>
</comment>
<dbReference type="PANTHER" id="PTHR27005:SF59">
    <property type="entry name" value="OS12G0615300 PROTEIN"/>
    <property type="match status" value="1"/>
</dbReference>
<dbReference type="GO" id="GO:0004674">
    <property type="term" value="F:protein serine/threonine kinase activity"/>
    <property type="evidence" value="ECO:0007669"/>
    <property type="project" value="UniProtKB-KW"/>
</dbReference>
<evidence type="ECO:0000256" key="5">
    <source>
        <dbReference type="ARBA" id="ARBA00022729"/>
    </source>
</evidence>
<accession>A0AAD6F1N3</accession>
<keyword evidence="4" id="KW-0812">Transmembrane</keyword>
<dbReference type="SMART" id="SM00220">
    <property type="entry name" value="S_TKc"/>
    <property type="match status" value="1"/>
</dbReference>
<dbReference type="AlphaFoldDB" id="A0AAD6F1N3"/>
<dbReference type="InterPro" id="IPR045274">
    <property type="entry name" value="WAK-like"/>
</dbReference>
<comment type="similarity">
    <text evidence="12">Belongs to the protein kinase superfamily.</text>
</comment>
<evidence type="ECO:0000256" key="2">
    <source>
        <dbReference type="ARBA" id="ARBA00022527"/>
    </source>
</evidence>
<dbReference type="SUPFAM" id="SSF56112">
    <property type="entry name" value="Protein kinase-like (PK-like)"/>
    <property type="match status" value="1"/>
</dbReference>
<dbReference type="PROSITE" id="PS00107">
    <property type="entry name" value="PROTEIN_KINASE_ATP"/>
    <property type="match status" value="1"/>
</dbReference>
<keyword evidence="9" id="KW-1133">Transmembrane helix</keyword>
<dbReference type="EMBL" id="JAMRDG010000001">
    <property type="protein sequence ID" value="KAJ3709164.1"/>
    <property type="molecule type" value="Genomic_DNA"/>
</dbReference>
<dbReference type="InterPro" id="IPR008271">
    <property type="entry name" value="Ser/Thr_kinase_AS"/>
</dbReference>
<evidence type="ECO:0000256" key="3">
    <source>
        <dbReference type="ARBA" id="ARBA00022679"/>
    </source>
</evidence>
<evidence type="ECO:0000256" key="8">
    <source>
        <dbReference type="ARBA" id="ARBA00022840"/>
    </source>
</evidence>
<dbReference type="InterPro" id="IPR000719">
    <property type="entry name" value="Prot_kinase_dom"/>
</dbReference>
<feature type="domain" description="Protein kinase" evidence="13">
    <location>
        <begin position="21"/>
        <end position="303"/>
    </location>
</feature>
<feature type="binding site" evidence="11">
    <location>
        <position position="50"/>
    </location>
    <ligand>
        <name>ATP</name>
        <dbReference type="ChEBI" id="CHEBI:30616"/>
    </ligand>
</feature>
<comment type="caution">
    <text evidence="14">The sequence shown here is derived from an EMBL/GenBank/DDBJ whole genome shotgun (WGS) entry which is preliminary data.</text>
</comment>
<name>A0AAD6F1N3_9POAL</name>
<reference evidence="14 15" key="1">
    <citation type="journal article" date="2022" name="Cell">
        <title>Repeat-based holocentromeres influence genome architecture and karyotype evolution.</title>
        <authorList>
            <person name="Hofstatter P.G."/>
            <person name="Thangavel G."/>
            <person name="Lux T."/>
            <person name="Neumann P."/>
            <person name="Vondrak T."/>
            <person name="Novak P."/>
            <person name="Zhang M."/>
            <person name="Costa L."/>
            <person name="Castellani M."/>
            <person name="Scott A."/>
            <person name="Toegelov H."/>
            <person name="Fuchs J."/>
            <person name="Mata-Sucre Y."/>
            <person name="Dias Y."/>
            <person name="Vanzela A.L.L."/>
            <person name="Huettel B."/>
            <person name="Almeida C.C.S."/>
            <person name="Simkova H."/>
            <person name="Souza G."/>
            <person name="Pedrosa-Harand A."/>
            <person name="Macas J."/>
            <person name="Mayer K.F.X."/>
            <person name="Houben A."/>
            <person name="Marques A."/>
        </authorList>
    </citation>
    <scope>NUCLEOTIDE SEQUENCE [LARGE SCALE GENOMIC DNA]</scope>
    <source>
        <strain evidence="14">RhyTen1mFocal</strain>
    </source>
</reference>
<keyword evidence="6 11" id="KW-0547">Nucleotide-binding</keyword>
<dbReference type="GO" id="GO:0005524">
    <property type="term" value="F:ATP binding"/>
    <property type="evidence" value="ECO:0007669"/>
    <property type="project" value="UniProtKB-UniRule"/>
</dbReference>
<evidence type="ECO:0000256" key="7">
    <source>
        <dbReference type="ARBA" id="ARBA00022777"/>
    </source>
</evidence>
<dbReference type="GO" id="GO:0007166">
    <property type="term" value="P:cell surface receptor signaling pathway"/>
    <property type="evidence" value="ECO:0007669"/>
    <property type="project" value="InterPro"/>
</dbReference>
<keyword evidence="3" id="KW-0808">Transferase</keyword>
<dbReference type="Proteomes" id="UP001210211">
    <property type="component" value="Unassembled WGS sequence"/>
</dbReference>
<keyword evidence="8 11" id="KW-0067">ATP-binding</keyword>
<keyword evidence="7" id="KW-0418">Kinase</keyword>
<gene>
    <name evidence="14" type="ORF">LUZ61_012869</name>
</gene>
<evidence type="ECO:0000256" key="12">
    <source>
        <dbReference type="RuleBase" id="RU000304"/>
    </source>
</evidence>
<evidence type="ECO:0000256" key="10">
    <source>
        <dbReference type="ARBA" id="ARBA00023136"/>
    </source>
</evidence>
<sequence>MMRSHLHVFSRKQIENATNNFDDNNIIGVGGHGEVYKGLLEDNNEVAIKKSKEVDQNQRGEFVNEIILLSQINHKNIVKLFGCCLEAQIPMLVFEFVPNGSLFDLLHGHSKTRPIPLGTRLNIALESAEALDYLHSSISHSILHGDVKSANILLDGEYHAKVSDFGASNLVPVDDAQIIAFVQGTRGYLDPECLSTQIITKKSDVYSFGVVILELITRKPAIYIDQNGEKKNLASCFVAKANKEEVHEMLDGELVNNDEKDIGVLQEISQLAVRCLSIRGEDRPTMKQVAEQLQSLLRFHSSLPGLQIDAEETDSLLDKTKYHSVSDMSAFHSTEYSAVLEIDARAPR</sequence>
<keyword evidence="2 12" id="KW-0723">Serine/threonine-protein kinase</keyword>
<dbReference type="PROSITE" id="PS00108">
    <property type="entry name" value="PROTEIN_KINASE_ST"/>
    <property type="match status" value="1"/>
</dbReference>
<evidence type="ECO:0000259" key="13">
    <source>
        <dbReference type="PROSITE" id="PS50011"/>
    </source>
</evidence>
<evidence type="ECO:0000256" key="9">
    <source>
        <dbReference type="ARBA" id="ARBA00022989"/>
    </source>
</evidence>
<dbReference type="CDD" id="cd14066">
    <property type="entry name" value="STKc_IRAK"/>
    <property type="match status" value="1"/>
</dbReference>
<keyword evidence="15" id="KW-1185">Reference proteome</keyword>
<dbReference type="InterPro" id="IPR017441">
    <property type="entry name" value="Protein_kinase_ATP_BS"/>
</dbReference>
<dbReference type="Gene3D" id="1.10.510.10">
    <property type="entry name" value="Transferase(Phosphotransferase) domain 1"/>
    <property type="match status" value="1"/>
</dbReference>
<dbReference type="PROSITE" id="PS50011">
    <property type="entry name" value="PROTEIN_KINASE_DOM"/>
    <property type="match status" value="1"/>
</dbReference>
<keyword evidence="10" id="KW-0472">Membrane</keyword>
<protein>
    <recommendedName>
        <fullName evidence="13">Protein kinase domain-containing protein</fullName>
    </recommendedName>
</protein>
<evidence type="ECO:0000256" key="4">
    <source>
        <dbReference type="ARBA" id="ARBA00022692"/>
    </source>
</evidence>
<dbReference type="GO" id="GO:0005886">
    <property type="term" value="C:plasma membrane"/>
    <property type="evidence" value="ECO:0007669"/>
    <property type="project" value="TreeGrafter"/>
</dbReference>
<evidence type="ECO:0000313" key="14">
    <source>
        <dbReference type="EMBL" id="KAJ3709164.1"/>
    </source>
</evidence>
<dbReference type="PANTHER" id="PTHR27005">
    <property type="entry name" value="WALL-ASSOCIATED RECEPTOR KINASE-LIKE 21"/>
    <property type="match status" value="1"/>
</dbReference>
<evidence type="ECO:0000256" key="11">
    <source>
        <dbReference type="PROSITE-ProRule" id="PRU10141"/>
    </source>
</evidence>
<dbReference type="Gene3D" id="3.30.200.20">
    <property type="entry name" value="Phosphorylase Kinase, domain 1"/>
    <property type="match status" value="1"/>
</dbReference>
<dbReference type="FunFam" id="1.10.510.10:FF:000084">
    <property type="entry name" value="Wall-associated receptor kinase 2"/>
    <property type="match status" value="1"/>
</dbReference>